<dbReference type="RefSeq" id="WP_096205446.1">
    <property type="nucleotide sequence ID" value="NZ_FZMP01000124.1"/>
</dbReference>
<dbReference type="CDD" id="cd02978">
    <property type="entry name" value="KaiB_like"/>
    <property type="match status" value="1"/>
</dbReference>
<dbReference type="Proteomes" id="UP000218615">
    <property type="component" value="Unassembled WGS sequence"/>
</dbReference>
<dbReference type="NCBIfam" id="NF006798">
    <property type="entry name" value="PRK09301.1"/>
    <property type="match status" value="1"/>
</dbReference>
<proteinExistence type="predicted"/>
<reference evidence="3" key="1">
    <citation type="submission" date="2017-06" db="EMBL/GenBank/DDBJ databases">
        <authorList>
            <person name="Cremers G."/>
        </authorList>
    </citation>
    <scope>NUCLEOTIDE SEQUENCE [LARGE SCALE GENOMIC DNA]</scope>
</reference>
<dbReference type="InterPro" id="IPR011649">
    <property type="entry name" value="KaiB_domain"/>
</dbReference>
<keyword evidence="3" id="KW-1185">Reference proteome</keyword>
<feature type="domain" description="KaiB" evidence="1">
    <location>
        <begin position="24"/>
        <end position="105"/>
    </location>
</feature>
<dbReference type="Gene3D" id="3.40.30.10">
    <property type="entry name" value="Glutaredoxin"/>
    <property type="match status" value="1"/>
</dbReference>
<dbReference type="SUPFAM" id="SSF52833">
    <property type="entry name" value="Thioredoxin-like"/>
    <property type="match status" value="1"/>
</dbReference>
<organism evidence="2 3">
    <name type="scientific">Candidatus Methanoperedens nitratireducens</name>
    <dbReference type="NCBI Taxonomy" id="1392998"/>
    <lineage>
        <taxon>Archaea</taxon>
        <taxon>Methanobacteriati</taxon>
        <taxon>Methanobacteriota</taxon>
        <taxon>Stenosarchaea group</taxon>
        <taxon>Methanomicrobia</taxon>
        <taxon>Methanosarcinales</taxon>
        <taxon>ANME-2 cluster</taxon>
        <taxon>Candidatus Methanoperedentaceae</taxon>
        <taxon>Candidatus Methanoperedens</taxon>
    </lineage>
</organism>
<dbReference type="GO" id="GO:0048511">
    <property type="term" value="P:rhythmic process"/>
    <property type="evidence" value="ECO:0007669"/>
    <property type="project" value="InterPro"/>
</dbReference>
<dbReference type="OrthoDB" id="116469at2157"/>
<sequence>MNDDAETIEELESSKTGSDKYELRLYVAGQTPKSIAAFNNLKKICEEHLAGKYRIEVIDLLKNPQLAKGDQIFAIPTLVRKLPQPLRKIIGDLSNTERVLVGLDLRPAKE</sequence>
<dbReference type="InterPro" id="IPR039022">
    <property type="entry name" value="KaiB-like"/>
</dbReference>
<dbReference type="SMART" id="SM01248">
    <property type="entry name" value="KaiB"/>
    <property type="match status" value="1"/>
</dbReference>
<dbReference type="PANTHER" id="PTHR41709:SF2">
    <property type="entry name" value="CIRCADIAN CLOCK PROTEIN KAIB2"/>
    <property type="match status" value="1"/>
</dbReference>
<dbReference type="Pfam" id="PF07689">
    <property type="entry name" value="KaiB"/>
    <property type="match status" value="1"/>
</dbReference>
<dbReference type="EMBL" id="FZMP01000124">
    <property type="protein sequence ID" value="SNQ60911.1"/>
    <property type="molecule type" value="Genomic_DNA"/>
</dbReference>
<evidence type="ECO:0000313" key="2">
    <source>
        <dbReference type="EMBL" id="SNQ60911.1"/>
    </source>
</evidence>
<gene>
    <name evidence="2" type="ORF">MNV_210018</name>
</gene>
<name>A0A284VNQ8_9EURY</name>
<dbReference type="InterPro" id="IPR036249">
    <property type="entry name" value="Thioredoxin-like_sf"/>
</dbReference>
<dbReference type="AlphaFoldDB" id="A0A284VNQ8"/>
<dbReference type="PANTHER" id="PTHR41709">
    <property type="entry name" value="KAIB-LIKE PROTEIN 1"/>
    <property type="match status" value="1"/>
</dbReference>
<evidence type="ECO:0000259" key="1">
    <source>
        <dbReference type="SMART" id="SM01248"/>
    </source>
</evidence>
<protein>
    <submittedName>
        <fullName evidence="2">KaiB-like protein 1</fullName>
    </submittedName>
</protein>
<accession>A0A284VNQ8</accession>
<evidence type="ECO:0000313" key="3">
    <source>
        <dbReference type="Proteomes" id="UP000218615"/>
    </source>
</evidence>